<gene>
    <name evidence="4" type="ORF">C7I85_04885</name>
</gene>
<dbReference type="EMBL" id="PXYL01000002">
    <property type="protein sequence ID" value="PSJ62911.1"/>
    <property type="molecule type" value="Genomic_DNA"/>
</dbReference>
<comment type="caution">
    <text evidence="4">The sequence shown here is derived from an EMBL/GenBank/DDBJ whole genome shotgun (WGS) entry which is preliminary data.</text>
</comment>
<dbReference type="PANTHER" id="PTHR43854">
    <property type="entry name" value="INDOLEPYRUVATE OXIDOREDUCTASE SUBUNIT IORB"/>
    <property type="match status" value="1"/>
</dbReference>
<dbReference type="InterPro" id="IPR052198">
    <property type="entry name" value="IorB_Oxidoreductase"/>
</dbReference>
<keyword evidence="1" id="KW-0560">Oxidoreductase</keyword>
<feature type="domain" description="Pyruvate/ketoisovalerate oxidoreductase catalytic" evidence="2">
    <location>
        <begin position="26"/>
        <end position="213"/>
    </location>
</feature>
<organism evidence="4 5">
    <name type="scientific">Pseudaminobacter soli</name>
    <name type="common">ex Li et al. 2025</name>
    <dbReference type="NCBI Taxonomy" id="1295366"/>
    <lineage>
        <taxon>Bacteria</taxon>
        <taxon>Pseudomonadati</taxon>
        <taxon>Pseudomonadota</taxon>
        <taxon>Alphaproteobacteria</taxon>
        <taxon>Hyphomicrobiales</taxon>
        <taxon>Phyllobacteriaceae</taxon>
        <taxon>Pseudaminobacter</taxon>
    </lineage>
</organism>
<protein>
    <submittedName>
        <fullName evidence="4">Uncharacterized protein</fullName>
    </submittedName>
</protein>
<evidence type="ECO:0000259" key="3">
    <source>
        <dbReference type="Pfam" id="PF20169"/>
    </source>
</evidence>
<dbReference type="AlphaFoldDB" id="A0A2P7SKQ3"/>
<dbReference type="RefSeq" id="WP_106722815.1">
    <property type="nucleotide sequence ID" value="NZ_PXYL01000002.1"/>
</dbReference>
<accession>A0A2P7SKQ3</accession>
<dbReference type="Pfam" id="PF20169">
    <property type="entry name" value="DUF6537"/>
    <property type="match status" value="1"/>
</dbReference>
<proteinExistence type="predicted"/>
<dbReference type="SUPFAM" id="SSF53323">
    <property type="entry name" value="Pyruvate-ferredoxin oxidoreductase, PFOR, domain III"/>
    <property type="match status" value="1"/>
</dbReference>
<dbReference type="InterPro" id="IPR002869">
    <property type="entry name" value="Pyrv_flavodox_OxRed_cen"/>
</dbReference>
<dbReference type="Pfam" id="PF01558">
    <property type="entry name" value="POR"/>
    <property type="match status" value="1"/>
</dbReference>
<name>A0A2P7SKQ3_9HYPH</name>
<dbReference type="Gene3D" id="3.40.920.10">
    <property type="entry name" value="Pyruvate-ferredoxin oxidoreductase, PFOR, domain III"/>
    <property type="match status" value="1"/>
</dbReference>
<keyword evidence="5" id="KW-1185">Reference proteome</keyword>
<evidence type="ECO:0000259" key="2">
    <source>
        <dbReference type="Pfam" id="PF01558"/>
    </source>
</evidence>
<dbReference type="NCBIfam" id="NF006179">
    <property type="entry name" value="PRK08312.1"/>
    <property type="match status" value="1"/>
</dbReference>
<dbReference type="InterPro" id="IPR019752">
    <property type="entry name" value="Pyrv/ketoisovalerate_OxRed_cat"/>
</dbReference>
<evidence type="ECO:0000313" key="4">
    <source>
        <dbReference type="EMBL" id="PSJ62911.1"/>
    </source>
</evidence>
<dbReference type="Proteomes" id="UP000240653">
    <property type="component" value="Unassembled WGS sequence"/>
</dbReference>
<dbReference type="GO" id="GO:0016903">
    <property type="term" value="F:oxidoreductase activity, acting on the aldehyde or oxo group of donors"/>
    <property type="evidence" value="ECO:0007669"/>
    <property type="project" value="InterPro"/>
</dbReference>
<feature type="domain" description="DUF6537" evidence="3">
    <location>
        <begin position="260"/>
        <end position="475"/>
    </location>
</feature>
<reference evidence="4 5" key="1">
    <citation type="submission" date="2018-03" db="EMBL/GenBank/DDBJ databases">
        <title>The draft genome of Mesorhizobium soli JCM 19897.</title>
        <authorList>
            <person name="Li L."/>
            <person name="Liu L."/>
            <person name="Liang L."/>
            <person name="Wang T."/>
            <person name="Zhang X."/>
        </authorList>
    </citation>
    <scope>NUCLEOTIDE SEQUENCE [LARGE SCALE GENOMIC DNA]</scope>
    <source>
        <strain evidence="4 5">JCM 19897</strain>
    </source>
</reference>
<sequence length="524" mass="56743">MLQKPSNMAPRLATEKPITVAILAMGGQGGGVLSDWIVDLAEAGGWVAQSTSVPGVAQRTGATIYYIEMLPPKDAKPPVLSLMPTPGDVDVVLAAEFMEAGRAMLRGLVTPERTTLIASSHRSYAVTEKEKPGDGTGDPAVVVEATGVSAKRAIVFDMQSLAEANGSVVSAAMFGALASAEVLPFPRSAFETAIRAGGKGVEASLRAFAAAYDRAREPAGKAPSQQLPAKLLPPLPASDPHPGLNRLLDRIRAGYPQPVQPMLFAGVKRLLDYQDVAYANEYLDKVEAAHRLDAAGGGARRGFAFTAEVAKYLAVAMAYDDVIRVADLKTRASRFERVRKEIGVKSDQIVYTTEYMHPRMEEVAGTMPAALGRWLEDSPRLFGTLDKMINKGRRVRTGTVGWYLMLHMLAGTKRFRRRTLRHAREIEHIDRWLDLAGKVIAADYELAVEVVSCRRLVKGYSDTHARGHSKFDKVIGQVSRLQGRADGASWLNRLRRAALLDEEGKALDGALQTIDSIYGDKAAA</sequence>
<dbReference type="PANTHER" id="PTHR43854:SF1">
    <property type="entry name" value="INDOLEPYRUVATE OXIDOREDUCTASE SUBUNIT IORB"/>
    <property type="match status" value="1"/>
</dbReference>
<evidence type="ECO:0000256" key="1">
    <source>
        <dbReference type="ARBA" id="ARBA00023002"/>
    </source>
</evidence>
<dbReference type="OrthoDB" id="1490270at2"/>
<dbReference type="InterPro" id="IPR046667">
    <property type="entry name" value="DUF6537"/>
</dbReference>
<evidence type="ECO:0000313" key="5">
    <source>
        <dbReference type="Proteomes" id="UP000240653"/>
    </source>
</evidence>